<dbReference type="InterPro" id="IPR015919">
    <property type="entry name" value="Cadherin-like_sf"/>
</dbReference>
<dbReference type="SMART" id="SM00216">
    <property type="entry name" value="VWD"/>
    <property type="match status" value="1"/>
</dbReference>
<dbReference type="InterPro" id="IPR036790">
    <property type="entry name" value="Frizzled_dom_sf"/>
</dbReference>
<feature type="disulfide bond" evidence="21">
    <location>
        <begin position="3672"/>
        <end position="3681"/>
    </location>
</feature>
<protein>
    <submittedName>
        <fullName evidence="39">DMBT1 protein</fullName>
    </submittedName>
</protein>
<dbReference type="PROSITE" id="PS01186">
    <property type="entry name" value="EGF_2"/>
    <property type="match status" value="5"/>
</dbReference>
<dbReference type="GO" id="GO:0017147">
    <property type="term" value="F:Wnt-protein binding"/>
    <property type="evidence" value="ECO:0007669"/>
    <property type="project" value="TreeGrafter"/>
</dbReference>
<evidence type="ECO:0000256" key="3">
    <source>
        <dbReference type="ARBA" id="ARBA00009738"/>
    </source>
</evidence>
<dbReference type="Pfam" id="PF06119">
    <property type="entry name" value="NIDO"/>
    <property type="match status" value="1"/>
</dbReference>
<feature type="region of interest" description="Disordered" evidence="27">
    <location>
        <begin position="5332"/>
        <end position="5351"/>
    </location>
</feature>
<dbReference type="SMART" id="SM00063">
    <property type="entry name" value="FRI"/>
    <property type="match status" value="14"/>
</dbReference>
<feature type="disulfide bond" evidence="23">
    <location>
        <begin position="264"/>
        <end position="282"/>
    </location>
</feature>
<dbReference type="PANTHER" id="PTHR11309">
    <property type="entry name" value="FRIZZLED"/>
    <property type="match status" value="1"/>
</dbReference>
<feature type="domain" description="FZ" evidence="31">
    <location>
        <begin position="1528"/>
        <end position="1631"/>
    </location>
</feature>
<feature type="domain" description="SRCR" evidence="34">
    <location>
        <begin position="116"/>
        <end position="217"/>
    </location>
</feature>
<dbReference type="InterPro" id="IPR023415">
    <property type="entry name" value="LDLR_class-A_CS"/>
</dbReference>
<dbReference type="SMART" id="SM00137">
    <property type="entry name" value="MAM"/>
    <property type="match status" value="1"/>
</dbReference>
<feature type="domain" description="MAM" evidence="32">
    <location>
        <begin position="2110"/>
        <end position="2285"/>
    </location>
</feature>
<dbReference type="InterPro" id="IPR009030">
    <property type="entry name" value="Growth_fac_rcpt_cys_sf"/>
</dbReference>
<feature type="domain" description="SRCR" evidence="34">
    <location>
        <begin position="724"/>
        <end position="827"/>
    </location>
</feature>
<feature type="domain" description="FZ" evidence="31">
    <location>
        <begin position="3052"/>
        <end position="3171"/>
    </location>
</feature>
<dbReference type="CDD" id="cd07066">
    <property type="entry name" value="CRD_FZ"/>
    <property type="match status" value="15"/>
</dbReference>
<evidence type="ECO:0000256" key="14">
    <source>
        <dbReference type="ARBA" id="ARBA00022837"/>
    </source>
</evidence>
<dbReference type="SMART" id="SM00192">
    <property type="entry name" value="LDLa"/>
    <property type="match status" value="7"/>
</dbReference>
<dbReference type="GO" id="GO:0060070">
    <property type="term" value="P:canonical Wnt signaling pathway"/>
    <property type="evidence" value="ECO:0007669"/>
    <property type="project" value="TreeGrafter"/>
</dbReference>
<feature type="disulfide bond" evidence="22">
    <location>
        <begin position="70"/>
        <end position="94"/>
    </location>
</feature>
<feature type="domain" description="AMOP" evidence="35">
    <location>
        <begin position="4010"/>
        <end position="4138"/>
    </location>
</feature>
<dbReference type="PROSITE" id="PS51220">
    <property type="entry name" value="NIDO"/>
    <property type="match status" value="1"/>
</dbReference>
<dbReference type="Pfam" id="PF00057">
    <property type="entry name" value="Ldl_recept_a"/>
    <property type="match status" value="4"/>
</dbReference>
<dbReference type="SMART" id="SM00020">
    <property type="entry name" value="Tryp_SPc"/>
    <property type="match status" value="1"/>
</dbReference>
<dbReference type="PROSITE" id="PS00010">
    <property type="entry name" value="ASX_HYDROXYL"/>
    <property type="match status" value="3"/>
</dbReference>
<keyword evidence="6" id="KW-0964">Secreted</keyword>
<dbReference type="InterPro" id="IPR013783">
    <property type="entry name" value="Ig-like_fold"/>
</dbReference>
<feature type="disulfide bond" evidence="23">
    <location>
        <begin position="239"/>
        <end position="254"/>
    </location>
</feature>
<evidence type="ECO:0000259" key="38">
    <source>
        <dbReference type="PROSITE" id="PS51233"/>
    </source>
</evidence>
<dbReference type="InterPro" id="IPR043504">
    <property type="entry name" value="Peptidase_S1_PA_chymotrypsin"/>
</dbReference>
<comment type="caution">
    <text evidence="21">Lacks conserved residue(s) required for the propagation of feature annotation.</text>
</comment>
<dbReference type="InterPro" id="IPR033116">
    <property type="entry name" value="TRYPSIN_SER"/>
</dbReference>
<evidence type="ECO:0000256" key="22">
    <source>
        <dbReference type="PROSITE-ProRule" id="PRU00090"/>
    </source>
</evidence>
<dbReference type="SUPFAM" id="SSF82671">
    <property type="entry name" value="SEA domain"/>
    <property type="match status" value="2"/>
</dbReference>
<feature type="compositionally biased region" description="Acidic residues" evidence="27">
    <location>
        <begin position="2974"/>
        <end position="2992"/>
    </location>
</feature>
<feature type="domain" description="SEA" evidence="29">
    <location>
        <begin position="4973"/>
        <end position="5085"/>
    </location>
</feature>
<dbReference type="FunFam" id="3.10.250.10:FF:000001">
    <property type="entry name" value="Lysyl oxidase 4 isoform X1"/>
    <property type="match status" value="4"/>
</dbReference>
<feature type="domain" description="FZ" evidence="31">
    <location>
        <begin position="3416"/>
        <end position="3533"/>
    </location>
</feature>
<dbReference type="Pfam" id="PF00008">
    <property type="entry name" value="EGF"/>
    <property type="match status" value="1"/>
</dbReference>
<feature type="compositionally biased region" description="Acidic residues" evidence="27">
    <location>
        <begin position="2212"/>
        <end position="2241"/>
    </location>
</feature>
<keyword evidence="16" id="KW-0735">Signal-anchor</keyword>
<feature type="disulfide bond" evidence="24">
    <location>
        <begin position="186"/>
        <end position="196"/>
    </location>
</feature>
<feature type="domain" description="FZ" evidence="31">
    <location>
        <begin position="2635"/>
        <end position="2754"/>
    </location>
</feature>
<dbReference type="GO" id="GO:0007160">
    <property type="term" value="P:cell-matrix adhesion"/>
    <property type="evidence" value="ECO:0007669"/>
    <property type="project" value="InterPro"/>
</dbReference>
<dbReference type="SMART" id="SM00179">
    <property type="entry name" value="EGF_CA"/>
    <property type="match status" value="7"/>
</dbReference>
<feature type="disulfide bond" evidence="24">
    <location>
        <begin position="1018"/>
        <end position="1028"/>
    </location>
</feature>
<feature type="domain" description="Peptidase S1" evidence="33">
    <location>
        <begin position="428"/>
        <end position="673"/>
    </location>
</feature>
<dbReference type="PROSITE" id="PS50038">
    <property type="entry name" value="FZ"/>
    <property type="match status" value="15"/>
</dbReference>
<feature type="domain" description="VWFD" evidence="38">
    <location>
        <begin position="4150"/>
        <end position="4349"/>
    </location>
</feature>
<evidence type="ECO:0000313" key="39">
    <source>
        <dbReference type="EMBL" id="CAH1257189.1"/>
    </source>
</evidence>
<dbReference type="SMART" id="SM00181">
    <property type="entry name" value="EGF"/>
    <property type="match status" value="11"/>
</dbReference>
<dbReference type="InterPro" id="IPR000152">
    <property type="entry name" value="EGF-type_Asp/Asn_hydroxyl_site"/>
</dbReference>
<feature type="domain" description="SRCR" evidence="34">
    <location>
        <begin position="837"/>
        <end position="938"/>
    </location>
</feature>
<feature type="disulfide bond" evidence="24">
    <location>
        <begin position="796"/>
        <end position="806"/>
    </location>
</feature>
<keyword evidence="40" id="KW-1185">Reference proteome</keyword>
<evidence type="ECO:0000256" key="9">
    <source>
        <dbReference type="ARBA" id="ARBA00022692"/>
    </source>
</evidence>
<dbReference type="SUPFAM" id="SSF56487">
    <property type="entry name" value="SRCR-like"/>
    <property type="match status" value="4"/>
</dbReference>
<dbReference type="Pfam" id="PF01392">
    <property type="entry name" value="Fz"/>
    <property type="match status" value="15"/>
</dbReference>
<feature type="domain" description="FZ" evidence="31">
    <location>
        <begin position="1052"/>
        <end position="1164"/>
    </location>
</feature>
<evidence type="ECO:0000256" key="23">
    <source>
        <dbReference type="PROSITE-ProRule" id="PRU00124"/>
    </source>
</evidence>
<dbReference type="InterPro" id="IPR020067">
    <property type="entry name" value="Frizzled_dom"/>
</dbReference>
<dbReference type="PROSITE" id="PS50287">
    <property type="entry name" value="SRCR_2"/>
    <property type="match status" value="4"/>
</dbReference>
<comment type="subcellular location">
    <subcellularLocation>
        <location evidence="1">Cell membrane</location>
        <topology evidence="1">Single-pass type II membrane protein</topology>
    </subcellularLocation>
    <subcellularLocation>
        <location evidence="2">Secreted</location>
    </subcellularLocation>
</comment>
<dbReference type="InterPro" id="IPR056619">
    <property type="entry name" value="C8-3_MUC4"/>
</dbReference>
<feature type="domain" description="EGF-like" evidence="30">
    <location>
        <begin position="4811"/>
        <end position="4848"/>
    </location>
</feature>
<feature type="domain" description="EGF-like" evidence="30">
    <location>
        <begin position="4852"/>
        <end position="4891"/>
    </location>
</feature>
<dbReference type="Pfam" id="PF12947">
    <property type="entry name" value="EGF_3"/>
    <property type="match status" value="1"/>
</dbReference>
<organism evidence="39 40">
    <name type="scientific">Branchiostoma lanceolatum</name>
    <name type="common">Common lancelet</name>
    <name type="synonym">Amphioxus lanceolatum</name>
    <dbReference type="NCBI Taxonomy" id="7740"/>
    <lineage>
        <taxon>Eukaryota</taxon>
        <taxon>Metazoa</taxon>
        <taxon>Chordata</taxon>
        <taxon>Cephalochordata</taxon>
        <taxon>Leptocardii</taxon>
        <taxon>Amphioxiformes</taxon>
        <taxon>Branchiostomatidae</taxon>
        <taxon>Branchiostoma</taxon>
    </lineage>
</organism>
<evidence type="ECO:0000256" key="12">
    <source>
        <dbReference type="ARBA" id="ARBA00022801"/>
    </source>
</evidence>
<feature type="domain" description="Thyroglobulin type-1" evidence="36">
    <location>
        <begin position="3686"/>
        <end position="3755"/>
    </location>
</feature>
<dbReference type="InterPro" id="IPR036772">
    <property type="entry name" value="SRCR-like_dom_sf"/>
</dbReference>
<evidence type="ECO:0000256" key="11">
    <source>
        <dbReference type="ARBA" id="ARBA00022737"/>
    </source>
</evidence>
<feature type="disulfide bond" evidence="24">
    <location>
        <begin position="155"/>
        <end position="216"/>
    </location>
</feature>
<evidence type="ECO:0000313" key="40">
    <source>
        <dbReference type="Proteomes" id="UP000838412"/>
    </source>
</evidence>
<dbReference type="PROSITE" id="PS50240">
    <property type="entry name" value="TRYPSIN_DOM"/>
    <property type="match status" value="1"/>
</dbReference>
<keyword evidence="19 24" id="KW-1015">Disulfide bond</keyword>
<dbReference type="SUPFAM" id="SSF63501">
    <property type="entry name" value="Frizzled cysteine-rich domain"/>
    <property type="match status" value="17"/>
</dbReference>
<dbReference type="Proteomes" id="UP000838412">
    <property type="component" value="Chromosome 3"/>
</dbReference>
<sequence length="5351" mass="584023">MCREAVPYNITAFPNLLGHMSQREFLTDSTSHQVINGLIDSNCHPEVQFAVCSAIVPRCDGTIEPCRSFCIDVRANCEQSITQQGHSWPAFLSCDGLTDLPDDCSTPYDKRVPLDVRLVGGSTANEGRVEIRLGSGDWGTVCDDNFDINDANVVCRQLGYDIAVEHRDSSSYGRGSGDIWLDELQCTGDEDTLLDCESNIWGEHNCVHSEDVGVVCLDCTQPGVIPCDNGKCFLESQRCNREDNCLDRTDERDCSCAQFGELECRNGGCYRPSDRCDGVNDCGDWTDEDNCPSCFSSTNTLFHCQNRRCMHLSNICNDVDDCGDGSDESPDTCLHDCEDTFQCGDGQCRPQPWKCDGSRDCQDGSDENPENCDGSCKDYHFTCDDNQCIPLGLKCDGAEDCTDGSDERNCDYLATCGTRRIQPQRTRITYGDDADEGKWPWQVQLTRTIDDSFSCGGTLVGGQFLVTAAHCVEPFNSQISSNNPWWEAYGAVLGARRSAYSPSEEGRRVPGIRHAVVHKDYESGSNENDIAVFQLKSYEDSDYINSACLPEADTEFDTNSHCFITGWGNTENGTLADILQEARVALIPDSACLSNVSYGPRFYQAEMICAGYWDGGVDTCQGDSGGPLVCAREDNRWYLTGVTSWGDGCGIPRKPGISTRVTNYIDWIKSIMNNTYACSWEGSYMCEDTEACIPGSLRCDGKIDCENGDDEQDCQDARPSSLDIRLVGGSTEYEGRVEIRDSDGSGVWGTICDDNFDINAANVVCRQLGYGLAMSYQHSAHFGEGSGSIWLDEVQCVGDEDSLLNCSSNDWGENDCGHFEDVGVVCSNTTSNASLEIRLVGGATEYEGRVEVRLDNGEWGTICDDAFDLTAANVVCRQLGYGRAESYGNSAEFGQGNGSIWLDDVRCAGDEESLLDCSSNGWGENNCGHYEDVGVVCSNTTGNVSLEIRLVGGASANEGRVEIRLGNGDWGTICDDSFDIQDANVICRQLGYGSAESYHESAIFGEGTGPIWLDEVECAGDEESLLDCSSDEWNQHNCGHYEDVGVVCLVQCEPLSIEMCRNVVPYNTTTFPNLLGHVSQQSFLTDQESVNTITALMNSGCHPDVGFAVCSALVPNCVDSTQITPCRDFCNDIRESCEQLLLDMGQPWPFNCNSFDDRVRCITPYPVVVSTDLTLPDEIFTEDLNDMNSQRYQMLAGTLERGASDAFVGFPSFQRATVKSFRAGSVIATLETEFENTGQAPDTERAAATLQQHIDNNGGRLGNLSVSRVDTDPPPASCEPLPSGFPSCPSFVDYNYTAFPNSFNHMSQLDILTSADFQGFGGMLRDMLVCYPNIYQVFCPAFLPKCEDGSQVFLCRSACEEVNTACAPRGLSIPFSCDVFPADDGSQECISLASPSACEPLPAGFEFCTLNSFIDYNNTGFPNSFNHTSQLAVGISDEFRDFSAMLFNISMCYPDIYQVYCTAFLPKCENGSKVFLCRSVCEKVNTACAPRGVSLPFSCDVFPADGTQECMTLASSSCEPVPTAFEYCTSVMDYNSTGFPNMFNHTSQLALARSDEFRDFSLMLANFSFCYPNIYQIYCPTFLPKCENGSKVFLCRSVCEEVNAACAPQGVSLPFTCDAFPADGTQECLTLDIPTCQPIPHDRCENMPYTETFIPAGVPVEALVANADALFATVDRIAGCHAKLDEFACSFSFPPCTFTGIRYPCASFCNEIVDACTEVANATGVDWDPNFCAMLPPGSYEEDCFGPLAQCEPIEVGMCRNVVPYNATTFPNLLGHVSQQSFLTDQDSVNTITALMNSGCHPDVGFAVCSALVPNCVNSMQIPKAFRDTSSFSRATVTNLRAGSVVATVAMEFQNAGQAPESDEAVIATLQQYISENRGRLGSLSVSQVVGVPTATQDCDPIPFGRCQNMPYSDTSFPNWLGWQGPTDAIGNATAIFGALDQISDCHKDLELFLCSLYFPSCTSTGTKFPCRSFCDEINNACALRALSAGIPWDTAGCTTLPVSSYQEGCIAPEDTCMSIELEYCQGEVPYDRTTLPNYFGQQSALMIEESDIHRNAVPECIRDGVRGQPLCRTLCEEIRQTCAEEIKEIGFQFDKSTCEIIFPDSVQNDTCKLAKEFNCTFDVDTCEWMAGNNSQAAMLQPTSDSDGNYVSLDGTSSKLTSPMMYTDNKCLRMRYFVKGDDSRLSVYVTGPDGNSFSTWRQASSYNRDGMGDDDDDDDDDDEEEEEEEEEEDGRDDDEEREWSSINLNINKGWPWFMVSLDAYVAEDGEVGVDDVTLSDGTCEEEEVSPGCEAMKFERCLDMPYNFTTYPNVLGWERDLALSLAPGTFQAFDQIADCHRDLSFYLCSFIFPECTPSGIRLPCRSFCEGVTAACAARANAVGLTWDPNGCQSLSDDRQFCSLPREAQCEPIEVEMCRNVVPYNTTTFPNLLGHVSQQSFLTDQDSVNTITALMNSGCHPDVEFAVCSALVPNCVASMQIPPCRDFCNDVRDSCEQVLLASGQPWPFECNDFIARGRCAAPYPVVVSADLTLSGEVFTEDLNDMNSQRYRMLTGTLEREIPKAFRDTSSFSRSFSRATVTNLRAGSVVATVAMEFQNAGQAPESDEAVIATLQQYISENRGRLGSLSVSQVVGVPTATQDCDPIPYGRCQNMPYSDTSFPNWLGWQGPTDAIGNATAIFGALDQISDCHKDLEVFLCSLYFPSCTSRGAIFPCRSFCDEITNACALRALSVGIPWDTAGCTTLPVSSYQEGCIAPEATCDGWPYECYGSPGRCVGAWEFCDGNGFCPYNDDESVCGNYTCMPIELEYCQGEVPYDRTTLPNYFGQQSSMMIEESDIHRNVSLLAETSCHESVKFVYCHMAVPECIRDGVRGQSLCRTLCEEIRQTCAEEIEEIGFQFDKSTCESIFPDSVQNDTCKLAKEFNCTFDVDTCEWIAGDSQAAMLQPTSDSDAYVTGPNGNSFSTWRQVSTYDRDGLGDDEGDDEENGRDDDDENGRDDAEEREWSSINLNINKGWPWFMVSLDAYVADDGEVGVDDVTLSDGSCEAEEEAVSPGCEAMKFDRCLDMPYNFTTYPNVLGWDRDLALSLAPGTFQAFDQIADCHRDLSFYLCSFIFPECTPSGIRLPCRSFCEGVTASCAARANAVGLTWDPNGCQSLSDDRQFCSLPREETCPEGHHECFGSGECVGPWQFCDGYPDCPYNDDENEQVCGIYECMPMDFGYCRGVVNYTRAIFPNYYGHQNVTVIEQSEAHQFAVSFANTNCHPDSNLIYCHLVAIQAWAEGDGDVSIDNMTLSDGPCREEEKDKCEPIMLDVCQGVVPYTETLFPNLLNHSSQRAFLDDPVSVYAINLLMDSDCHPDIRFAVCSALTPKCVDSKQLPPCRGFCNEIRASCQPVLGMVGQEWPFECEGFPFEFQGECTTPSAAQCEPIEIGMCRNVVPYNTTTFPNLLGHVSQQSFLTTPESVSIITALMNSGCHPDVGFAVCSALVPNCVDSVQIPPCRDFCNDVRDSCEQVLTDHEQPWPFECNDFAVRGRCAAPYPVVVSADLTLPDEVFTADLNDRNTQLYRMIAGTLEREIPKAFRDCQATVRSLRAGSVVATVDMEFQNAGQAPESNEAVITTLQQYINDKRGRLGSLSVSAVVGVPTVTSPCDENPCGENGDCEKLDSEFGMASYRCTCQDGFTGYSCEIRIAGRCHESIQSVLREQGGSLMVGVYLPQCRDDGSYQDMQCHPSTGYCWCVTTAGTEIPGTQTTPGQNRPDCDAAMSVELYPYGPGQGDNIVEFSDLDDGTSDRINIPAGFPFFYTRHARFYICTNGLISFGRRYCSYIPVPFRTGGNRPVIAPFWADHDFRERNGQSNVFYQEYRGKVVSLPANSAVGGVNGNVAALAANVVNRVVSDVTAYAGLTSGGFDPSWIGVITWSNVTAYPSRSNPDETVTHQLVLATDGVKSFAIFNYGAMNWQQTWREARSGYTAADSVNFFDSKYSGIPEIFNINQLDGNTGIRGKWFFRLDVSAEGDVNYDQLCLGWADVQDEALLVNYALDSQPCPCSWTQATRDRRFRAYWDDMCVELRWSSPLGIGQRCCYSDVEDDPEGSGALLLGFPGGGSISLYDPRVYPDQYQAQDILPRSYCCLLSRNCEVYYRYRPSDTCERYEPPRWAIGLGDPHLTTLDGKSFTFNGLGEYQVFGVPDVMLVVQGRTRKAVDVNGTETKATIFSAFVAKQGESSTVQMNLKDDASGIDVYVDRQMFGGFADLVVGDGRDFNNVTVSKGGNGSVVTTFSSGIAIEVAVDVGIMAITVMAPPKFKGNTKGLLGLWNDDVTDDFTRPDGTSISINASDSDIYYSFGQLWNVSESDSIFYYGSRSWSDFANPDPDFVPLLEVQFATEELRLEAEKLCGDNKECLFDTAATGDLMTGASTANAEERFVQDTSLIANFPPKIFGPTDVNATVGKEASFSLTATDINNDTVKFSAQSLPGNAMFDNATATFSWTPSQISSLNMSFTASDGKGGTSILRPTVNLCKCENNGTCDFDNLADDQNINSLLRVVACMCGDGLEGTFCEVDIDGCEDDPCYMGVNCTDVPAPGVGYTCSACPEGMEGDGAKCRDVDECTNGTHKCGPKAVCRNELRGYSCECPSGYRLSENKRNCTDINECADGVSGCTQLCNNTDGGFQCDCYEGFYLNATNNVTCYQDQAARNVCAVSLCENCRAENDVAVCFCPSGYKLAADNITCEDVNECAPGNEDMNRCSQKTNCQNTDGGHICSCDIGYLLQDDLRTCTMCAEGRYGVNCGEICGCNRGECNVTVGCVCPAGWMGAQCEMDVDECEDDDICMSNETCVNSAGSYQCVCSPGFAADGSDTCKDVDECDGGRNCHAFATCTNTVGAFICTCGAGYVGDGVTCKPATTPPPSTTPTQSTPIQSTAAVPSPTRTGTPAVTSKSPTATPTKMSTPATDAGSQTAAAPSTASPQPTTPPAETTPASTVPEVSIPTEVTLVRNFTEELNNRTHPVFQELANKVRTEVAKAYQTNPNFQRVVVKGFRPGSVVASFDTVFKNNQAVPDNVEAVALLKQYIDNNNGKLGDLVASQVSYAPPNTTAVPITDCDCAVGVNCVSYGGKCLAFCSPNPDYCLNGGTCMDSSSETLTCQCTSSFTSTYNGDRCENRGTGNVVYAAVGAVAGFLLLLILILVATKTCLKSKTKSQTISDDAVYANRRAMNYAPAGLERGLRSTSAAKYRPSVHESGHGATVVYDFSGGDYTGKNKASGQNYNNVIYDNVGAAAPQGRPDEGAHVYHNPINQQERPYQSLVRPQNGGYQQPATNTFTGQKINNVQRNVHVNEFQIPRAKSPYWPSTSYSTKNGHDSYL</sequence>
<feature type="disulfide bond" evidence="24">
    <location>
        <begin position="863"/>
        <end position="927"/>
    </location>
</feature>
<dbReference type="PROSITE" id="PS50060">
    <property type="entry name" value="MAM_2"/>
    <property type="match status" value="1"/>
</dbReference>
<keyword evidence="9 28" id="KW-0812">Transmembrane</keyword>
<dbReference type="InterPro" id="IPR001190">
    <property type="entry name" value="SRCR"/>
</dbReference>
<dbReference type="SUPFAM" id="SSF50494">
    <property type="entry name" value="Trypsin-like serine proteases"/>
    <property type="match status" value="1"/>
</dbReference>
<feature type="disulfide bond" evidence="23">
    <location>
        <begin position="699"/>
        <end position="714"/>
    </location>
</feature>
<feature type="region of interest" description="Disordered" evidence="27">
    <location>
        <begin position="2961"/>
        <end position="2998"/>
    </location>
</feature>
<evidence type="ECO:0000256" key="7">
    <source>
        <dbReference type="ARBA" id="ARBA00022536"/>
    </source>
</evidence>
<feature type="domain" description="FZ" evidence="31">
    <location>
        <begin position="1"/>
        <end position="107"/>
    </location>
</feature>
<feature type="disulfide bond" evidence="24">
    <location>
        <begin position="765"/>
        <end position="826"/>
    </location>
</feature>
<keyword evidence="13 26" id="KW-0720">Serine protease</keyword>
<dbReference type="CDD" id="cd00190">
    <property type="entry name" value="Tryp_SPc"/>
    <property type="match status" value="1"/>
</dbReference>
<feature type="disulfide bond" evidence="23">
    <location>
        <begin position="343"/>
        <end position="361"/>
    </location>
</feature>
<dbReference type="PROSITE" id="PS51162">
    <property type="entry name" value="THYROGLOBULIN_1_2"/>
    <property type="match status" value="1"/>
</dbReference>
<evidence type="ECO:0000259" key="35">
    <source>
        <dbReference type="PROSITE" id="PS50856"/>
    </source>
</evidence>
<evidence type="ECO:0000256" key="20">
    <source>
        <dbReference type="ARBA" id="ARBA00023180"/>
    </source>
</evidence>
<dbReference type="InterPro" id="IPR002172">
    <property type="entry name" value="LDrepeatLR_classA_rpt"/>
</dbReference>
<dbReference type="PROSITE" id="PS01209">
    <property type="entry name" value="LDLRA_1"/>
    <property type="match status" value="3"/>
</dbReference>
<dbReference type="InterPro" id="IPR015526">
    <property type="entry name" value="Frizzled/SFRP"/>
</dbReference>
<feature type="domain" description="FZ" evidence="31">
    <location>
        <begin position="2799"/>
        <end position="2917"/>
    </location>
</feature>
<dbReference type="Pfam" id="PF00089">
    <property type="entry name" value="Trypsin"/>
    <property type="match status" value="1"/>
</dbReference>
<keyword evidence="12 26" id="KW-0378">Hydrolase</keyword>
<evidence type="ECO:0000259" key="33">
    <source>
        <dbReference type="PROSITE" id="PS50240"/>
    </source>
</evidence>
<keyword evidence="10" id="KW-0732">Signal</keyword>
<dbReference type="SUPFAM" id="SSF57196">
    <property type="entry name" value="EGF/Laminin"/>
    <property type="match status" value="2"/>
</dbReference>
<feature type="disulfide bond" evidence="24">
    <location>
        <begin position="907"/>
        <end position="917"/>
    </location>
</feature>
<evidence type="ECO:0000256" key="5">
    <source>
        <dbReference type="ARBA" id="ARBA00022473"/>
    </source>
</evidence>
<evidence type="ECO:0000256" key="13">
    <source>
        <dbReference type="ARBA" id="ARBA00022825"/>
    </source>
</evidence>
<dbReference type="OrthoDB" id="10057964at2759"/>
<dbReference type="InterPro" id="IPR018114">
    <property type="entry name" value="TRYPSIN_HIS"/>
</dbReference>
<feature type="disulfide bond" evidence="23">
    <location>
        <begin position="276"/>
        <end position="291"/>
    </location>
</feature>
<dbReference type="SMART" id="SM00202">
    <property type="entry name" value="SR"/>
    <property type="match status" value="4"/>
</dbReference>
<feature type="domain" description="SRCR" evidence="34">
    <location>
        <begin position="948"/>
        <end position="1049"/>
    </location>
</feature>
<feature type="domain" description="FZ" evidence="31">
    <location>
        <begin position="1631"/>
        <end position="1747"/>
    </location>
</feature>
<dbReference type="PROSITE" id="PS50026">
    <property type="entry name" value="EGF_3"/>
    <property type="match status" value="6"/>
</dbReference>
<evidence type="ECO:0000259" key="32">
    <source>
        <dbReference type="PROSITE" id="PS50060"/>
    </source>
</evidence>
<evidence type="ECO:0000256" key="19">
    <source>
        <dbReference type="ARBA" id="ARBA00023157"/>
    </source>
</evidence>
<dbReference type="Pfam" id="PF00086">
    <property type="entry name" value="Thyroglobulin_1"/>
    <property type="match status" value="1"/>
</dbReference>
<feature type="domain" description="FZ" evidence="31">
    <location>
        <begin position="2403"/>
        <end position="2520"/>
    </location>
</feature>
<evidence type="ECO:0000259" key="29">
    <source>
        <dbReference type="PROSITE" id="PS50024"/>
    </source>
</evidence>
<dbReference type="InterPro" id="IPR005533">
    <property type="entry name" value="AMOP_dom"/>
</dbReference>
<dbReference type="Gene3D" id="3.30.70.960">
    <property type="entry name" value="SEA domain"/>
    <property type="match status" value="1"/>
</dbReference>
<feature type="compositionally biased region" description="Low complexity" evidence="27">
    <location>
        <begin position="4944"/>
        <end position="4973"/>
    </location>
</feature>
<keyword evidence="5" id="KW-0217">Developmental protein</keyword>
<keyword evidence="11" id="KW-0677">Repeat</keyword>
<evidence type="ECO:0000256" key="26">
    <source>
        <dbReference type="RuleBase" id="RU363034"/>
    </source>
</evidence>
<dbReference type="SUPFAM" id="SSF49313">
    <property type="entry name" value="Cadherin-like"/>
    <property type="match status" value="1"/>
</dbReference>
<dbReference type="SMART" id="SM00211">
    <property type="entry name" value="TY"/>
    <property type="match status" value="1"/>
</dbReference>
<dbReference type="SUPFAM" id="SSF57184">
    <property type="entry name" value="Growth factor receptor domain"/>
    <property type="match status" value="2"/>
</dbReference>
<dbReference type="GO" id="GO:0004252">
    <property type="term" value="F:serine-type endopeptidase activity"/>
    <property type="evidence" value="ECO:0007669"/>
    <property type="project" value="InterPro"/>
</dbReference>
<evidence type="ECO:0000259" key="30">
    <source>
        <dbReference type="PROSITE" id="PS50026"/>
    </source>
</evidence>
<dbReference type="SMART" id="SM00200">
    <property type="entry name" value="SEA"/>
    <property type="match status" value="3"/>
</dbReference>
<feature type="disulfide bond" evidence="23">
    <location>
        <begin position="2779"/>
        <end position="2794"/>
    </location>
</feature>
<dbReference type="InterPro" id="IPR001846">
    <property type="entry name" value="VWF_type-D"/>
</dbReference>
<feature type="disulfide bond" evidence="23">
    <location>
        <begin position="395"/>
        <end position="410"/>
    </location>
</feature>
<keyword evidence="18 28" id="KW-0472">Membrane</keyword>
<feature type="domain" description="FZ" evidence="31">
    <location>
        <begin position="2292"/>
        <end position="2411"/>
    </location>
</feature>
<dbReference type="CDD" id="cd00191">
    <property type="entry name" value="TY"/>
    <property type="match status" value="1"/>
</dbReference>
<dbReference type="SUPFAM" id="SSF57424">
    <property type="entry name" value="LDL receptor-like module"/>
    <property type="match status" value="7"/>
</dbReference>
<dbReference type="PROSITE" id="PS50024">
    <property type="entry name" value="SEA"/>
    <property type="match status" value="3"/>
</dbReference>
<keyword evidence="15" id="KW-0130">Cell adhesion</keyword>
<dbReference type="Gene3D" id="4.10.400.10">
    <property type="entry name" value="Low-density Lipoprotein Receptor"/>
    <property type="match status" value="5"/>
</dbReference>
<dbReference type="GO" id="GO:0006508">
    <property type="term" value="P:proteolysis"/>
    <property type="evidence" value="ECO:0007669"/>
    <property type="project" value="UniProtKB-KW"/>
</dbReference>
<feature type="disulfide bond" evidence="23">
    <location>
        <begin position="383"/>
        <end position="401"/>
    </location>
</feature>
<feature type="disulfide bond" evidence="25">
    <location>
        <begin position="3724"/>
        <end position="3731"/>
    </location>
</feature>
<feature type="disulfide bond" evidence="22">
    <location>
        <begin position="2847"/>
        <end position="2885"/>
    </location>
</feature>
<dbReference type="GO" id="GO:0005509">
    <property type="term" value="F:calcium ion binding"/>
    <property type="evidence" value="ECO:0007669"/>
    <property type="project" value="InterPro"/>
</dbReference>
<feature type="disulfide bond" evidence="24">
    <location>
        <begin position="752"/>
        <end position="816"/>
    </location>
</feature>
<dbReference type="Gene3D" id="2.40.10.10">
    <property type="entry name" value="Trypsin-like serine proteases"/>
    <property type="match status" value="1"/>
</dbReference>
<dbReference type="InterPro" id="IPR036364">
    <property type="entry name" value="SEA_dom_sf"/>
</dbReference>
<dbReference type="PROSITE" id="PS01187">
    <property type="entry name" value="EGF_CA"/>
    <property type="match status" value="3"/>
</dbReference>
<keyword evidence="14" id="KW-0106">Calcium</keyword>
<dbReference type="InterPro" id="IPR018097">
    <property type="entry name" value="EGF_Ca-bd_CS"/>
</dbReference>
<evidence type="ECO:0000259" key="34">
    <source>
        <dbReference type="PROSITE" id="PS50287"/>
    </source>
</evidence>
<evidence type="ECO:0000256" key="2">
    <source>
        <dbReference type="ARBA" id="ARBA00004613"/>
    </source>
</evidence>
<feature type="disulfide bond" evidence="24">
    <location>
        <begin position="876"/>
        <end position="937"/>
    </location>
</feature>
<dbReference type="InterPro" id="IPR049883">
    <property type="entry name" value="NOTCH1_EGF-like"/>
</dbReference>
<dbReference type="PANTHER" id="PTHR11309:SF47">
    <property type="entry name" value="FRIZZLED"/>
    <property type="match status" value="1"/>
</dbReference>
<dbReference type="InterPro" id="IPR036857">
    <property type="entry name" value="Thyroglobulin_1_sf"/>
</dbReference>
<evidence type="ECO:0000256" key="18">
    <source>
        <dbReference type="ARBA" id="ARBA00023136"/>
    </source>
</evidence>
<feature type="disulfide bond" evidence="24">
    <location>
        <begin position="974"/>
        <end position="1038"/>
    </location>
</feature>
<comment type="similarity">
    <text evidence="3">Belongs to the nephronectin family.</text>
</comment>
<dbReference type="Gene3D" id="2.10.25.10">
    <property type="entry name" value="Laminin"/>
    <property type="match status" value="9"/>
</dbReference>
<dbReference type="Pfam" id="PF00530">
    <property type="entry name" value="SRCR"/>
    <property type="match status" value="4"/>
</dbReference>
<dbReference type="PROSITE" id="PS00134">
    <property type="entry name" value="TRYPSIN_HIS"/>
    <property type="match status" value="1"/>
</dbReference>
<gene>
    <name evidence="39" type="primary">DMBT1</name>
    <name evidence="39" type="ORF">BLAG_LOCUS15197</name>
</gene>
<keyword evidence="20" id="KW-0325">Glycoprotein</keyword>
<reference evidence="39" key="1">
    <citation type="submission" date="2022-01" db="EMBL/GenBank/DDBJ databases">
        <authorList>
            <person name="Braso-Vives M."/>
        </authorList>
    </citation>
    <scope>NUCLEOTIDE SEQUENCE</scope>
</reference>
<dbReference type="InterPro" id="IPR009003">
    <property type="entry name" value="Peptidase_S1_PA"/>
</dbReference>
<dbReference type="InterPro" id="IPR024731">
    <property type="entry name" value="NELL2-like_EGF"/>
</dbReference>
<feature type="region of interest" description="Disordered" evidence="27">
    <location>
        <begin position="2199"/>
        <end position="2242"/>
    </location>
</feature>
<evidence type="ECO:0000256" key="10">
    <source>
        <dbReference type="ARBA" id="ARBA00022729"/>
    </source>
</evidence>
<feature type="domain" description="FZ" evidence="31">
    <location>
        <begin position="1393"/>
        <end position="1531"/>
    </location>
</feature>
<evidence type="ECO:0000256" key="8">
    <source>
        <dbReference type="ARBA" id="ARBA00022670"/>
    </source>
</evidence>
<feature type="compositionally biased region" description="Low complexity" evidence="27">
    <location>
        <begin position="4901"/>
        <end position="4912"/>
    </location>
</feature>
<feature type="domain" description="SEA" evidence="29">
    <location>
        <begin position="1163"/>
        <end position="1278"/>
    </location>
</feature>
<feature type="domain" description="EGF-like" evidence="30">
    <location>
        <begin position="3641"/>
        <end position="3682"/>
    </location>
</feature>
<evidence type="ECO:0000256" key="15">
    <source>
        <dbReference type="ARBA" id="ARBA00022889"/>
    </source>
</evidence>
<evidence type="ECO:0000256" key="4">
    <source>
        <dbReference type="ARBA" id="ARBA00009939"/>
    </source>
</evidence>
<feature type="disulfide bond" evidence="23">
    <location>
        <begin position="304"/>
        <end position="322"/>
    </location>
</feature>
<dbReference type="PROSITE" id="PS51233">
    <property type="entry name" value="VWFD"/>
    <property type="match status" value="1"/>
</dbReference>
<dbReference type="CDD" id="cd00054">
    <property type="entry name" value="EGF_CA"/>
    <property type="match status" value="4"/>
</dbReference>
<keyword evidence="17 28" id="KW-1133">Transmembrane helix</keyword>
<keyword evidence="7 21" id="KW-0245">EGF-like domain</keyword>
<dbReference type="PROSITE" id="PS50068">
    <property type="entry name" value="LDLRA_2"/>
    <property type="match status" value="8"/>
</dbReference>
<feature type="domain" description="FZ" evidence="31">
    <location>
        <begin position="1273"/>
        <end position="1401"/>
    </location>
</feature>
<evidence type="ECO:0000256" key="28">
    <source>
        <dbReference type="SAM" id="Phobius"/>
    </source>
</evidence>
<dbReference type="InterPro" id="IPR036055">
    <property type="entry name" value="LDL_receptor-like_sf"/>
</dbReference>
<dbReference type="FunFam" id="2.10.25.10:FF:000119">
    <property type="entry name" value="vitamin K-dependent protein S"/>
    <property type="match status" value="1"/>
</dbReference>
<feature type="domain" description="FZ" evidence="31">
    <location>
        <begin position="1746"/>
        <end position="1823"/>
    </location>
</feature>
<feature type="domain" description="FZ" evidence="31">
    <location>
        <begin position="1894"/>
        <end position="2020"/>
    </location>
</feature>
<dbReference type="InterPro" id="IPR000998">
    <property type="entry name" value="MAM_dom"/>
</dbReference>
<feature type="domain" description="EGF-like" evidence="30">
    <location>
        <begin position="5107"/>
        <end position="5149"/>
    </location>
</feature>
<evidence type="ECO:0000256" key="17">
    <source>
        <dbReference type="ARBA" id="ARBA00022989"/>
    </source>
</evidence>
<dbReference type="GO" id="GO:0042813">
    <property type="term" value="F:Wnt receptor activity"/>
    <property type="evidence" value="ECO:0007669"/>
    <property type="project" value="TreeGrafter"/>
</dbReference>
<dbReference type="InterPro" id="IPR000716">
    <property type="entry name" value="Thyroglobulin_1"/>
</dbReference>
<dbReference type="GO" id="GO:0005576">
    <property type="term" value="C:extracellular region"/>
    <property type="evidence" value="ECO:0007669"/>
    <property type="project" value="UniProtKB-SubCell"/>
</dbReference>
<dbReference type="InterPro" id="IPR001254">
    <property type="entry name" value="Trypsin_dom"/>
</dbReference>
<dbReference type="GO" id="GO:0035567">
    <property type="term" value="P:non-canonical Wnt signaling pathway"/>
    <property type="evidence" value="ECO:0007669"/>
    <property type="project" value="TreeGrafter"/>
</dbReference>
<dbReference type="Pfam" id="PF00094">
    <property type="entry name" value="VWD"/>
    <property type="match status" value="1"/>
</dbReference>
<dbReference type="Pfam" id="PF01390">
    <property type="entry name" value="SEA"/>
    <property type="match status" value="4"/>
</dbReference>
<dbReference type="EMBL" id="OV696688">
    <property type="protein sequence ID" value="CAH1257189.1"/>
    <property type="molecule type" value="Genomic_DNA"/>
</dbReference>
<evidence type="ECO:0000256" key="27">
    <source>
        <dbReference type="SAM" id="MobiDB-lite"/>
    </source>
</evidence>
<feature type="domain" description="EGF-like" evidence="30">
    <location>
        <begin position="4724"/>
        <end position="4769"/>
    </location>
</feature>
<keyword evidence="8 26" id="KW-0645">Protease</keyword>
<evidence type="ECO:0000256" key="21">
    <source>
        <dbReference type="PROSITE-ProRule" id="PRU00076"/>
    </source>
</evidence>
<feature type="domain" description="NIDO" evidence="37">
    <location>
        <begin position="3837"/>
        <end position="4007"/>
    </location>
</feature>
<dbReference type="CDD" id="cd00112">
    <property type="entry name" value="LDLa"/>
    <property type="match status" value="7"/>
</dbReference>
<evidence type="ECO:0000256" key="6">
    <source>
        <dbReference type="ARBA" id="ARBA00022525"/>
    </source>
</evidence>
<feature type="transmembrane region" description="Helical" evidence="28">
    <location>
        <begin position="5156"/>
        <end position="5177"/>
    </location>
</feature>
<feature type="disulfide bond" evidence="24">
    <location>
        <begin position="142"/>
        <end position="206"/>
    </location>
</feature>
<evidence type="ECO:0000259" key="37">
    <source>
        <dbReference type="PROSITE" id="PS51220"/>
    </source>
</evidence>
<dbReference type="PROSITE" id="PS00135">
    <property type="entry name" value="TRYPSIN_SER"/>
    <property type="match status" value="1"/>
</dbReference>
<dbReference type="Pfam" id="PF12662">
    <property type="entry name" value="cEGF"/>
    <property type="match status" value="2"/>
</dbReference>
<dbReference type="SMART" id="SM00723">
    <property type="entry name" value="AMOP"/>
    <property type="match status" value="1"/>
</dbReference>
<dbReference type="FunFam" id="2.40.10.10:FF:000003">
    <property type="entry name" value="Transmembrane serine protease 3"/>
    <property type="match status" value="1"/>
</dbReference>
<feature type="domain" description="SEA" evidence="29">
    <location>
        <begin position="2521"/>
        <end position="2642"/>
    </location>
</feature>
<dbReference type="Gene3D" id="2.60.40.10">
    <property type="entry name" value="Immunoglobulins"/>
    <property type="match status" value="1"/>
</dbReference>
<accession>A0A8J9ZMT9</accession>
<comment type="similarity">
    <text evidence="4">Belongs to the LDLR family.</text>
</comment>
<feature type="disulfide bond" evidence="23">
    <location>
        <begin position="376"/>
        <end position="388"/>
    </location>
</feature>
<dbReference type="PROSITE" id="PS00022">
    <property type="entry name" value="EGF_1"/>
    <property type="match status" value="2"/>
</dbReference>
<dbReference type="PRINTS" id="PR00261">
    <property type="entry name" value="LDLRECEPTOR"/>
</dbReference>
<dbReference type="Gene3D" id="1.10.2000.10">
    <property type="entry name" value="Frizzled cysteine-rich domain"/>
    <property type="match status" value="17"/>
</dbReference>
<dbReference type="PROSITE" id="PS50856">
    <property type="entry name" value="AMOP"/>
    <property type="match status" value="1"/>
</dbReference>
<dbReference type="Pfam" id="PF07645">
    <property type="entry name" value="EGF_CA"/>
    <property type="match status" value="1"/>
</dbReference>
<dbReference type="PROSITE" id="PS00484">
    <property type="entry name" value="THYROGLOBULIN_1_1"/>
    <property type="match status" value="1"/>
</dbReference>
<name>A0A8J9ZMT9_BRALA</name>
<evidence type="ECO:0000256" key="16">
    <source>
        <dbReference type="ARBA" id="ARBA00022968"/>
    </source>
</evidence>
<dbReference type="GO" id="GO:0005886">
    <property type="term" value="C:plasma membrane"/>
    <property type="evidence" value="ECO:0007669"/>
    <property type="project" value="UniProtKB-SubCell"/>
</dbReference>
<dbReference type="InterPro" id="IPR000742">
    <property type="entry name" value="EGF"/>
</dbReference>
<evidence type="ECO:0000256" key="25">
    <source>
        <dbReference type="PROSITE-ProRule" id="PRU00500"/>
    </source>
</evidence>
<dbReference type="InterPro" id="IPR000082">
    <property type="entry name" value="SEA_dom"/>
</dbReference>
<dbReference type="SUPFAM" id="SSF57610">
    <property type="entry name" value="Thyroglobulin type-1 domain"/>
    <property type="match status" value="1"/>
</dbReference>
<evidence type="ECO:0000256" key="24">
    <source>
        <dbReference type="PROSITE-ProRule" id="PRU00196"/>
    </source>
</evidence>
<dbReference type="InterPro" id="IPR001881">
    <property type="entry name" value="EGF-like_Ca-bd_dom"/>
</dbReference>
<evidence type="ECO:0000256" key="1">
    <source>
        <dbReference type="ARBA" id="ARBA00004401"/>
    </source>
</evidence>
<dbReference type="Pfam" id="PF23263">
    <property type="entry name" value="C8-3_MUC4"/>
    <property type="match status" value="1"/>
</dbReference>
<feature type="region of interest" description="Disordered" evidence="27">
    <location>
        <begin position="4895"/>
        <end position="4977"/>
    </location>
</feature>
<proteinExistence type="inferred from homology"/>
<feature type="disulfide bond" evidence="24">
    <location>
        <begin position="987"/>
        <end position="1048"/>
    </location>
</feature>
<feature type="domain" description="EGF-like" evidence="30">
    <location>
        <begin position="4597"/>
        <end position="4639"/>
    </location>
</feature>
<evidence type="ECO:0000259" key="36">
    <source>
        <dbReference type="PROSITE" id="PS51162"/>
    </source>
</evidence>
<dbReference type="InterPro" id="IPR026823">
    <property type="entry name" value="cEGF"/>
</dbReference>
<dbReference type="PRINTS" id="PR00258">
    <property type="entry name" value="SPERACTRCPTR"/>
</dbReference>
<dbReference type="FunFam" id="2.10.25.10:FF:000014">
    <property type="entry name" value="Latent-transforming growth factor beta-binding protein 3"/>
    <property type="match status" value="1"/>
</dbReference>
<dbReference type="InterPro" id="IPR003886">
    <property type="entry name" value="NIDO_dom"/>
</dbReference>
<feature type="domain" description="FZ" evidence="31">
    <location>
        <begin position="3297"/>
        <end position="3424"/>
    </location>
</feature>
<dbReference type="SMART" id="SM00539">
    <property type="entry name" value="NIDO"/>
    <property type="match status" value="1"/>
</dbReference>
<evidence type="ECO:0000259" key="31">
    <source>
        <dbReference type="PROSITE" id="PS50038"/>
    </source>
</evidence>
<feature type="compositionally biased region" description="Polar residues" evidence="27">
    <location>
        <begin position="4917"/>
        <end position="4941"/>
    </location>
</feature>
<feature type="disulfide bond" evidence="23">
    <location>
        <begin position="227"/>
        <end position="245"/>
    </location>
</feature>
<dbReference type="Gene3D" id="3.10.250.10">
    <property type="entry name" value="SRCR-like domain"/>
    <property type="match status" value="4"/>
</dbReference>